<evidence type="ECO:0000256" key="3">
    <source>
        <dbReference type="ARBA" id="ARBA00023163"/>
    </source>
</evidence>
<name>A0A2S6HM43_9FIRM</name>
<dbReference type="SUPFAM" id="SSF47413">
    <property type="entry name" value="lambda repressor-like DNA-binding domains"/>
    <property type="match status" value="1"/>
</dbReference>
<dbReference type="PANTHER" id="PTHR30146">
    <property type="entry name" value="LACI-RELATED TRANSCRIPTIONAL REPRESSOR"/>
    <property type="match status" value="1"/>
</dbReference>
<dbReference type="PROSITE" id="PS00356">
    <property type="entry name" value="HTH_LACI_1"/>
    <property type="match status" value="1"/>
</dbReference>
<gene>
    <name evidence="5" type="ORF">BXY41_11463</name>
</gene>
<dbReference type="Pfam" id="PF13377">
    <property type="entry name" value="Peripla_BP_3"/>
    <property type="match status" value="1"/>
</dbReference>
<dbReference type="InterPro" id="IPR000843">
    <property type="entry name" value="HTH_LacI"/>
</dbReference>
<evidence type="ECO:0000259" key="4">
    <source>
        <dbReference type="PROSITE" id="PS50932"/>
    </source>
</evidence>
<evidence type="ECO:0000313" key="6">
    <source>
        <dbReference type="Proteomes" id="UP000237749"/>
    </source>
</evidence>
<dbReference type="Proteomes" id="UP000237749">
    <property type="component" value="Unassembled WGS sequence"/>
</dbReference>
<keyword evidence="2" id="KW-0238">DNA-binding</keyword>
<protein>
    <submittedName>
        <fullName evidence="5">LacI family transcriptional regulator</fullName>
    </submittedName>
</protein>
<dbReference type="InterPro" id="IPR010982">
    <property type="entry name" value="Lambda_DNA-bd_dom_sf"/>
</dbReference>
<evidence type="ECO:0000256" key="2">
    <source>
        <dbReference type="ARBA" id="ARBA00023125"/>
    </source>
</evidence>
<evidence type="ECO:0000313" key="5">
    <source>
        <dbReference type="EMBL" id="PPK78560.1"/>
    </source>
</evidence>
<comment type="caution">
    <text evidence="5">The sequence shown here is derived from an EMBL/GenBank/DDBJ whole genome shotgun (WGS) entry which is preliminary data.</text>
</comment>
<keyword evidence="3" id="KW-0804">Transcription</keyword>
<dbReference type="CDD" id="cd01392">
    <property type="entry name" value="HTH_LacI"/>
    <property type="match status" value="1"/>
</dbReference>
<dbReference type="Gene3D" id="3.40.50.2300">
    <property type="match status" value="2"/>
</dbReference>
<feature type="domain" description="HTH lacI-type" evidence="4">
    <location>
        <begin position="2"/>
        <end position="59"/>
    </location>
</feature>
<dbReference type="GO" id="GO:0000976">
    <property type="term" value="F:transcription cis-regulatory region binding"/>
    <property type="evidence" value="ECO:0007669"/>
    <property type="project" value="TreeGrafter"/>
</dbReference>
<keyword evidence="1" id="KW-0805">Transcription regulation</keyword>
<dbReference type="RefSeq" id="WP_104438969.1">
    <property type="nucleotide sequence ID" value="NZ_PTJA01000014.1"/>
</dbReference>
<sequence>MAGIRDVADLAGVSKSTVSIVINGRSEERKIPKETQEKVLQAVKELNYQINLSAKRMRVPDTRKTIALYWTTDFRDIMLARFLKGVQQQIRKSQLSYDVIIYPYENNTLSKEDSLINVSSFHGALIANAGQEDLKFLSTLKPTVPIVLYNRVLENISSVYVDDGVIAREAFGLLKNKGKIAIVKAPHSFEGMKIRDNTLMKLLYENSQKYVELNVESNQSYDGYQIASQIDFETTSVIYTASDMIALGIMHYCYEQRIRIPEDIEILSIGNGLTHIDEFLSPSLSTIQIPIETMAAECLLMLNKQFQNPKLTHKEILPNITLRNSLKNN</sequence>
<dbReference type="AlphaFoldDB" id="A0A2S6HM43"/>
<organism evidence="5 6">
    <name type="scientific">Lacrimispora xylanisolvens</name>
    <dbReference type="NCBI Taxonomy" id="384636"/>
    <lineage>
        <taxon>Bacteria</taxon>
        <taxon>Bacillati</taxon>
        <taxon>Bacillota</taxon>
        <taxon>Clostridia</taxon>
        <taxon>Lachnospirales</taxon>
        <taxon>Lachnospiraceae</taxon>
        <taxon>Lacrimispora</taxon>
    </lineage>
</organism>
<dbReference type="PANTHER" id="PTHR30146:SF109">
    <property type="entry name" value="HTH-TYPE TRANSCRIPTIONAL REGULATOR GALS"/>
    <property type="match status" value="1"/>
</dbReference>
<dbReference type="EMBL" id="PTJA01000014">
    <property type="protein sequence ID" value="PPK78560.1"/>
    <property type="molecule type" value="Genomic_DNA"/>
</dbReference>
<evidence type="ECO:0000256" key="1">
    <source>
        <dbReference type="ARBA" id="ARBA00023015"/>
    </source>
</evidence>
<reference evidence="5 6" key="1">
    <citation type="submission" date="2018-02" db="EMBL/GenBank/DDBJ databases">
        <title>Genomic Encyclopedia of Archaeal and Bacterial Type Strains, Phase II (KMG-II): from individual species to whole genera.</title>
        <authorList>
            <person name="Goeker M."/>
        </authorList>
    </citation>
    <scope>NUCLEOTIDE SEQUENCE [LARGE SCALE GENOMIC DNA]</scope>
    <source>
        <strain evidence="5 6">DSM 3808</strain>
    </source>
</reference>
<dbReference type="SUPFAM" id="SSF53822">
    <property type="entry name" value="Periplasmic binding protein-like I"/>
    <property type="match status" value="1"/>
</dbReference>
<dbReference type="InterPro" id="IPR046335">
    <property type="entry name" value="LacI/GalR-like_sensor"/>
</dbReference>
<dbReference type="OrthoDB" id="9768806at2"/>
<proteinExistence type="predicted"/>
<dbReference type="InterPro" id="IPR028082">
    <property type="entry name" value="Peripla_BP_I"/>
</dbReference>
<dbReference type="GO" id="GO:0003700">
    <property type="term" value="F:DNA-binding transcription factor activity"/>
    <property type="evidence" value="ECO:0007669"/>
    <property type="project" value="TreeGrafter"/>
</dbReference>
<dbReference type="Gene3D" id="1.10.260.40">
    <property type="entry name" value="lambda repressor-like DNA-binding domains"/>
    <property type="match status" value="1"/>
</dbReference>
<dbReference type="PROSITE" id="PS50932">
    <property type="entry name" value="HTH_LACI_2"/>
    <property type="match status" value="1"/>
</dbReference>
<keyword evidence="6" id="KW-1185">Reference proteome</keyword>
<dbReference type="Pfam" id="PF00356">
    <property type="entry name" value="LacI"/>
    <property type="match status" value="1"/>
</dbReference>
<accession>A0A2S6HM43</accession>
<dbReference type="SMART" id="SM00354">
    <property type="entry name" value="HTH_LACI"/>
    <property type="match status" value="1"/>
</dbReference>